<feature type="transmembrane region" description="Helical" evidence="2">
    <location>
        <begin position="85"/>
        <end position="106"/>
    </location>
</feature>
<feature type="transmembrane region" description="Helical" evidence="2">
    <location>
        <begin position="352"/>
        <end position="381"/>
    </location>
</feature>
<feature type="transmembrane region" description="Helical" evidence="2">
    <location>
        <begin position="151"/>
        <end position="172"/>
    </location>
</feature>
<dbReference type="Proteomes" id="UP000826271">
    <property type="component" value="Unassembled WGS sequence"/>
</dbReference>
<organism evidence="3 4">
    <name type="scientific">Buddleja alternifolia</name>
    <dbReference type="NCBI Taxonomy" id="168488"/>
    <lineage>
        <taxon>Eukaryota</taxon>
        <taxon>Viridiplantae</taxon>
        <taxon>Streptophyta</taxon>
        <taxon>Embryophyta</taxon>
        <taxon>Tracheophyta</taxon>
        <taxon>Spermatophyta</taxon>
        <taxon>Magnoliopsida</taxon>
        <taxon>eudicotyledons</taxon>
        <taxon>Gunneridae</taxon>
        <taxon>Pentapetalae</taxon>
        <taxon>asterids</taxon>
        <taxon>lamiids</taxon>
        <taxon>Lamiales</taxon>
        <taxon>Scrophulariaceae</taxon>
        <taxon>Buddlejeae</taxon>
        <taxon>Buddleja</taxon>
    </lineage>
</organism>
<dbReference type="AlphaFoldDB" id="A0AAV6XH00"/>
<dbReference type="EMBL" id="WHWC01000007">
    <property type="protein sequence ID" value="KAG8379307.1"/>
    <property type="molecule type" value="Genomic_DNA"/>
</dbReference>
<keyword evidence="2" id="KW-1133">Transmembrane helix</keyword>
<protein>
    <submittedName>
        <fullName evidence="3">Uncharacterized protein</fullName>
    </submittedName>
</protein>
<feature type="transmembrane region" description="Helical" evidence="2">
    <location>
        <begin position="118"/>
        <end position="139"/>
    </location>
</feature>
<keyword evidence="2" id="KW-0812">Transmembrane</keyword>
<gene>
    <name evidence="3" type="ORF">BUALT_Bualt07G0074800</name>
</gene>
<keyword evidence="2" id="KW-0472">Membrane</keyword>
<sequence length="748" mass="84839">MSTYTIQDIQKKLDEPMPLIGLYIAAASAVCTLAMTADVINGFRQKRLWFPSKYFSLSATSLTLLTVAMKLPMDFNTNLLGITDWFAKLNSLIFMSTAMGNFISSLGSMNDKEILSNVVALGILVITIVVNVWIQLIQLHHVIGLEYVTQFLVPTILMLLLLVTLVSLAITVPTTKRNMESKYQELHKLALREEEAVKRTIDKHMIMKYWVMAETSNPQFVIGRSVVCTSSALICLTAAIVLLIPYSLWFLANQRVTLEHPRSVYGNFTLWILAIQCIGVVVGTIAPTFRSFVAISFRCSTSRGKNNKSSLKDKLFKTETYWVQILVNWRDNFSSLQIQQDKCRKYLYSAKWLVLNFFIGVQILIVVVSKLLLYVFVLLTYPFAHITNKFKVQYSSNIVTSSDETELDLSRYVLLLEGEPELPKRILKNFCRQSDNMILIGKRKQPQNLIDLLCKFVNFSGVIQFDSTNEVPSLHSQEPSNCWTLPLLTLTSIAIALPHVAEHKRKQLVSSVNEGLSLAKLIEKTLDTNDQLVNIRKSADVCWVGVALYRKWQDVDLRTTSHKCKNSKDVLQELSSKAETSVIEFKREVKDDFLMENPLNWPVKIIAANSMYRVGRTILLAYKGENEPTDEELFERLSIMIADILAACLTNLARVITTMCHRNAIEKRERSVCEAFILLGKTEQVLELLQQRDWPSLDTDKAAYIEEWRSLFHQDNQSPAVSTSTSGPDDAMETSMSNADRITVTVDC</sequence>
<evidence type="ECO:0000313" key="4">
    <source>
        <dbReference type="Proteomes" id="UP000826271"/>
    </source>
</evidence>
<evidence type="ECO:0000313" key="3">
    <source>
        <dbReference type="EMBL" id="KAG8379307.1"/>
    </source>
</evidence>
<accession>A0AAV6XH00</accession>
<feature type="transmembrane region" description="Helical" evidence="2">
    <location>
        <begin position="54"/>
        <end position="73"/>
    </location>
</feature>
<feature type="transmembrane region" description="Helical" evidence="2">
    <location>
        <begin position="226"/>
        <end position="248"/>
    </location>
</feature>
<feature type="transmembrane region" description="Helical" evidence="2">
    <location>
        <begin position="20"/>
        <end position="42"/>
    </location>
</feature>
<comment type="caution">
    <text evidence="3">The sequence shown here is derived from an EMBL/GenBank/DDBJ whole genome shotgun (WGS) entry which is preliminary data.</text>
</comment>
<evidence type="ECO:0000256" key="2">
    <source>
        <dbReference type="SAM" id="Phobius"/>
    </source>
</evidence>
<keyword evidence="4" id="KW-1185">Reference proteome</keyword>
<feature type="transmembrane region" description="Helical" evidence="2">
    <location>
        <begin position="268"/>
        <end position="289"/>
    </location>
</feature>
<evidence type="ECO:0000256" key="1">
    <source>
        <dbReference type="SAM" id="MobiDB-lite"/>
    </source>
</evidence>
<reference evidence="3" key="1">
    <citation type="submission" date="2019-10" db="EMBL/GenBank/DDBJ databases">
        <authorList>
            <person name="Zhang R."/>
            <person name="Pan Y."/>
            <person name="Wang J."/>
            <person name="Ma R."/>
            <person name="Yu S."/>
        </authorList>
    </citation>
    <scope>NUCLEOTIDE SEQUENCE</scope>
    <source>
        <strain evidence="3">LA-IB0</strain>
        <tissue evidence="3">Leaf</tissue>
    </source>
</reference>
<dbReference type="PANTHER" id="PTHR35307:SF3">
    <property type="entry name" value="DUF4220 DOMAIN-CONTAINING PROTEIN"/>
    <property type="match status" value="1"/>
</dbReference>
<name>A0AAV6XH00_9LAMI</name>
<proteinExistence type="predicted"/>
<dbReference type="PANTHER" id="PTHR35307">
    <property type="entry name" value="PROTEIN, PUTATIVE-RELATED"/>
    <property type="match status" value="1"/>
</dbReference>
<feature type="region of interest" description="Disordered" evidence="1">
    <location>
        <begin position="716"/>
        <end position="735"/>
    </location>
</feature>
<feature type="compositionally biased region" description="Polar residues" evidence="1">
    <location>
        <begin position="716"/>
        <end position="727"/>
    </location>
</feature>